<comment type="caution">
    <text evidence="6">The sequence shown here is derived from an EMBL/GenBank/DDBJ whole genome shotgun (WGS) entry which is preliminary data.</text>
</comment>
<dbReference type="Proteomes" id="UP000260687">
    <property type="component" value="Unassembled WGS sequence"/>
</dbReference>
<dbReference type="EMBL" id="PDBK01000013">
    <property type="protein sequence ID" value="RFR82278.1"/>
    <property type="molecule type" value="Genomic_DNA"/>
</dbReference>
<evidence type="ECO:0000313" key="6">
    <source>
        <dbReference type="EMBL" id="RFR82278.1"/>
    </source>
</evidence>
<evidence type="ECO:0000259" key="2">
    <source>
        <dbReference type="Pfam" id="PF07157"/>
    </source>
</evidence>
<evidence type="ECO:0000313" key="3">
    <source>
        <dbReference type="EMBL" id="EDB4585340.1"/>
    </source>
</evidence>
<dbReference type="NCBIfam" id="TIGR01554">
    <property type="entry name" value="major_cap_HK97"/>
    <property type="match status" value="1"/>
</dbReference>
<organism evidence="6 7">
    <name type="scientific">Salmonella enteritidis</name>
    <dbReference type="NCBI Taxonomy" id="149539"/>
    <lineage>
        <taxon>Bacteria</taxon>
        <taxon>Pseudomonadati</taxon>
        <taxon>Pseudomonadota</taxon>
        <taxon>Gammaproteobacteria</taxon>
        <taxon>Enterobacterales</taxon>
        <taxon>Enterobacteriaceae</taxon>
        <taxon>Salmonella</taxon>
    </lineage>
</organism>
<dbReference type="InterPro" id="IPR024455">
    <property type="entry name" value="Phage_capsid"/>
</dbReference>
<dbReference type="InterPro" id="IPR009826">
    <property type="entry name" value="DNA_circ_N"/>
</dbReference>
<evidence type="ECO:0000256" key="1">
    <source>
        <dbReference type="ARBA" id="ARBA00004328"/>
    </source>
</evidence>
<feature type="domain" description="DNA circulation N-terminal" evidence="2">
    <location>
        <begin position="85"/>
        <end position="159"/>
    </location>
</feature>
<gene>
    <name evidence="3" type="ORF">A7H28_02085</name>
    <name evidence="6" type="ORF">CRE05_12960</name>
    <name evidence="5" type="ORF">G4Q34_001920</name>
    <name evidence="4" type="ORF">GB458_18235</name>
</gene>
<reference evidence="6 7" key="1">
    <citation type="submission" date="2017-08" db="EMBL/GenBank/DDBJ databases">
        <title>Produce relevant pathogen strain collection.</title>
        <authorList>
            <person name="Harrand S."/>
        </authorList>
    </citation>
    <scope>NUCLEOTIDE SEQUENCE [LARGE SCALE GENOMIC DNA]</scope>
    <source>
        <strain evidence="6 7">BAA 1045</strain>
    </source>
</reference>
<dbReference type="AlphaFoldDB" id="A0A3E1XEK2"/>
<comment type="subcellular location">
    <subcellularLocation>
        <location evidence="1">Virion</location>
    </subcellularLocation>
</comment>
<accession>A0A627A6Q0</accession>
<name>A0A3E1XEK2_SALEN</name>
<accession>A0A3E1XEK2</accession>
<dbReference type="EMBL" id="AALNOF010000001">
    <property type="protein sequence ID" value="EDB4585340.1"/>
    <property type="molecule type" value="Genomic_DNA"/>
</dbReference>
<dbReference type="SUPFAM" id="SSF56563">
    <property type="entry name" value="Major capsid protein gp5"/>
    <property type="match status" value="1"/>
</dbReference>
<reference evidence="3" key="4">
    <citation type="submission" date="2018-07" db="EMBL/GenBank/DDBJ databases">
        <authorList>
            <consortium name="GenomeTrakr network: Whole genome sequencing for foodborne pathogen traceback"/>
        </authorList>
    </citation>
    <scope>NUCLEOTIDE SEQUENCE</scope>
    <source>
        <strain evidence="3">E2016005761</strain>
    </source>
</reference>
<proteinExistence type="predicted"/>
<protein>
    <submittedName>
        <fullName evidence="6">Phage major capsid protein</fullName>
    </submittedName>
</protein>
<evidence type="ECO:0000313" key="7">
    <source>
        <dbReference type="Proteomes" id="UP000260687"/>
    </source>
</evidence>
<dbReference type="Pfam" id="PF07157">
    <property type="entry name" value="DNA_circ_N"/>
    <property type="match status" value="1"/>
</dbReference>
<dbReference type="RefSeq" id="WP_074440850.1">
    <property type="nucleotide sequence ID" value="NZ_CP018642.1"/>
</dbReference>
<sequence>MSWCWYLWRPGLELGQPSSLAGYGIAENEQMPDIAADAKAIAFGNFKRGYTIVDRIGTRILRDPYTNKPFVGFYTTKRTGGMLVSVEDDESTFGRRVQVHEYPNRDKPWTEDLGRATRRLTINAYLVGDDYADRRDRLISAIETAGPGTLVHPQYGEMQGSIDGQVRITHSSTEGRMCRVSFQFVESGELSFPVAGMATAKRLETSGGLFDDAIDSMFSTFSLSGISDFIQNDVIADAASMLGDVADAFRMVDSGVSAAMRLLQGDLSVILMPPSAASDFVNALQKAWRSGDRLRGSTSDLVTMIKTMSGITLDPGLSPRGTWPTDSGSAAKQKMQRNMIAAAIRTTAISTAAHAVTTLKQPRDVPGVRGVNQPAGTGRDSDIIIVMHPALDGVQTVSNGSSPPNYEDLKAIRTALNAAIDQEQLRIQDDVLFQQISVMRTDLNRDISARLAQVERTALRTPDDVLPALVLAATWYDDAGRESDILTRNPVPHPGFVPVEPLRVPVR</sequence>
<reference evidence="5" key="3">
    <citation type="submission" date="2018-07" db="EMBL/GenBank/DDBJ databases">
        <authorList>
            <consortium name="NCBI Pathogen Detection Project"/>
        </authorList>
    </citation>
    <scope>NUCLEOTIDE SEQUENCE</scope>
    <source>
        <strain evidence="5">J0905</strain>
        <strain evidence="4">Salmonella enterica</strain>
    </source>
</reference>
<evidence type="ECO:0000313" key="4">
    <source>
        <dbReference type="EMBL" id="HAB1638887.1"/>
    </source>
</evidence>
<evidence type="ECO:0000313" key="5">
    <source>
        <dbReference type="EMBL" id="HAE8097544.1"/>
    </source>
</evidence>
<reference evidence="4" key="2">
    <citation type="journal article" date="2018" name="Genome Biol.">
        <title>SKESA: strategic k-mer extension for scrupulous assemblies.</title>
        <authorList>
            <person name="Souvorov A."/>
            <person name="Agarwala R."/>
            <person name="Lipman D.J."/>
        </authorList>
    </citation>
    <scope>NUCLEOTIDE SEQUENCE</scope>
    <source>
        <strain evidence="5">J0905</strain>
        <strain evidence="4">Salmonella enterica</strain>
    </source>
</reference>
<dbReference type="EMBL" id="DAATDA010000007">
    <property type="protein sequence ID" value="HAE8097544.1"/>
    <property type="molecule type" value="Genomic_DNA"/>
</dbReference>
<dbReference type="EMBL" id="DAAFVD010000011">
    <property type="protein sequence ID" value="HAB1638887.1"/>
    <property type="molecule type" value="Genomic_DNA"/>
</dbReference>